<proteinExistence type="predicted"/>
<name>A3ZWH9_9BACT</name>
<dbReference type="SUPFAM" id="SSF88659">
    <property type="entry name" value="Sigma3 and sigma4 domains of RNA polymerase sigma factors"/>
    <property type="match status" value="1"/>
</dbReference>
<sequence>MELISGTNSQIDEILATAHQRPAVAYDLILARSLNHLQRLTKSMMQAYPRLARWEQTDDVFQEASIRLYRSLKEVKPTSARHYFNLANLQIRRTLIDLARKHLGPMSAAANHESNFALDDAPDRNELDAPVTLAQWAEFHEAVDQLPEDLRETFSLLWYSDASHADAARLLGVSTKTIQRRYLHARLLLADLAPDLLKPSES</sequence>
<dbReference type="Pfam" id="PF07638">
    <property type="entry name" value="Sigma70_ECF"/>
    <property type="match status" value="1"/>
</dbReference>
<dbReference type="InterPro" id="IPR053812">
    <property type="entry name" value="HTH_Sigma70_ECF-like"/>
</dbReference>
<gene>
    <name evidence="2" type="ORF">DSM3645_26329</name>
</gene>
<feature type="domain" description="RNA polymerase sigma-70 ECF-like HTH" evidence="1">
    <location>
        <begin position="10"/>
        <end position="187"/>
    </location>
</feature>
<dbReference type="OrthoDB" id="283468at2"/>
<evidence type="ECO:0000313" key="2">
    <source>
        <dbReference type="EMBL" id="EAQ79207.1"/>
    </source>
</evidence>
<organism evidence="2 3">
    <name type="scientific">Blastopirellula marina DSM 3645</name>
    <dbReference type="NCBI Taxonomy" id="314230"/>
    <lineage>
        <taxon>Bacteria</taxon>
        <taxon>Pseudomonadati</taxon>
        <taxon>Planctomycetota</taxon>
        <taxon>Planctomycetia</taxon>
        <taxon>Pirellulales</taxon>
        <taxon>Pirellulaceae</taxon>
        <taxon>Blastopirellula</taxon>
    </lineage>
</organism>
<dbReference type="InterPro" id="IPR036388">
    <property type="entry name" value="WH-like_DNA-bd_sf"/>
</dbReference>
<dbReference type="Proteomes" id="UP000004358">
    <property type="component" value="Unassembled WGS sequence"/>
</dbReference>
<dbReference type="EMBL" id="AANZ01000015">
    <property type="protein sequence ID" value="EAQ79207.1"/>
    <property type="molecule type" value="Genomic_DNA"/>
</dbReference>
<dbReference type="NCBIfam" id="TIGR02937">
    <property type="entry name" value="sigma70-ECF"/>
    <property type="match status" value="1"/>
</dbReference>
<evidence type="ECO:0000313" key="3">
    <source>
        <dbReference type="Proteomes" id="UP000004358"/>
    </source>
</evidence>
<reference evidence="2 3" key="1">
    <citation type="submission" date="2006-02" db="EMBL/GenBank/DDBJ databases">
        <authorList>
            <person name="Amann R."/>
            <person name="Ferriera S."/>
            <person name="Johnson J."/>
            <person name="Kravitz S."/>
            <person name="Halpern A."/>
            <person name="Remington K."/>
            <person name="Beeson K."/>
            <person name="Tran B."/>
            <person name="Rogers Y.-H."/>
            <person name="Friedman R."/>
            <person name="Venter J.C."/>
        </authorList>
    </citation>
    <scope>NUCLEOTIDE SEQUENCE [LARGE SCALE GENOMIC DNA]</scope>
    <source>
        <strain evidence="2 3">DSM 3645</strain>
    </source>
</reference>
<dbReference type="AlphaFoldDB" id="A3ZWH9"/>
<dbReference type="Gene3D" id="1.10.10.10">
    <property type="entry name" value="Winged helix-like DNA-binding domain superfamily/Winged helix DNA-binding domain"/>
    <property type="match status" value="1"/>
</dbReference>
<dbReference type="GO" id="GO:0003700">
    <property type="term" value="F:DNA-binding transcription factor activity"/>
    <property type="evidence" value="ECO:0007669"/>
    <property type="project" value="InterPro"/>
</dbReference>
<evidence type="ECO:0000259" key="1">
    <source>
        <dbReference type="Pfam" id="PF07638"/>
    </source>
</evidence>
<dbReference type="InterPro" id="IPR013325">
    <property type="entry name" value="RNA_pol_sigma_r2"/>
</dbReference>
<dbReference type="InterPro" id="IPR014284">
    <property type="entry name" value="RNA_pol_sigma-70_dom"/>
</dbReference>
<dbReference type="RefSeq" id="WP_002653160.1">
    <property type="nucleotide sequence ID" value="NZ_CH672376.1"/>
</dbReference>
<dbReference type="GO" id="GO:0006352">
    <property type="term" value="P:DNA-templated transcription initiation"/>
    <property type="evidence" value="ECO:0007669"/>
    <property type="project" value="InterPro"/>
</dbReference>
<dbReference type="InterPro" id="IPR013324">
    <property type="entry name" value="RNA_pol_sigma_r3/r4-like"/>
</dbReference>
<dbReference type="eggNOG" id="COG1595">
    <property type="taxonomic scope" value="Bacteria"/>
</dbReference>
<protein>
    <recommendedName>
        <fullName evidence="1">RNA polymerase sigma-70 ECF-like HTH domain-containing protein</fullName>
    </recommendedName>
</protein>
<comment type="caution">
    <text evidence="2">The sequence shown here is derived from an EMBL/GenBank/DDBJ whole genome shotgun (WGS) entry which is preliminary data.</text>
</comment>
<accession>A3ZWH9</accession>
<dbReference type="HOGENOM" id="CLU_1365426_0_0_0"/>
<dbReference type="SUPFAM" id="SSF88946">
    <property type="entry name" value="Sigma2 domain of RNA polymerase sigma factors"/>
    <property type="match status" value="1"/>
</dbReference>